<dbReference type="Proteomes" id="UP000026714">
    <property type="component" value="Unassembled WGS sequence"/>
</dbReference>
<dbReference type="EMBL" id="AZRA01000032">
    <property type="protein sequence ID" value="KDB53018.1"/>
    <property type="molecule type" value="Genomic_DNA"/>
</dbReference>
<dbReference type="STRING" id="34103.SAMN05421778_102280"/>
<gene>
    <name evidence="2" type="ORF">X805_13800</name>
</gene>
<dbReference type="eggNOG" id="COG2262">
    <property type="taxonomic scope" value="Bacteria"/>
</dbReference>
<dbReference type="RefSeq" id="WP_206539500.1">
    <property type="nucleotide sequence ID" value="NZ_AZRA01000032.1"/>
</dbReference>
<dbReference type="GO" id="GO:0005525">
    <property type="term" value="F:GTP binding"/>
    <property type="evidence" value="ECO:0007669"/>
    <property type="project" value="InterPro"/>
</dbReference>
<evidence type="ECO:0000259" key="1">
    <source>
        <dbReference type="Pfam" id="PF01926"/>
    </source>
</evidence>
<reference evidence="2 3" key="1">
    <citation type="journal article" date="2014" name="FEMS Microbiol. Ecol.">
        <title>Sphaerotilus natans encrusted with nanoball-shaped Fe(III) oxide minerals formed by nitrate-reducing mixotrophic Fe(II) oxidation.</title>
        <authorList>
            <person name="Park S."/>
            <person name="Kim D.H."/>
            <person name="Lee J.H."/>
            <person name="Hur H.G."/>
        </authorList>
    </citation>
    <scope>NUCLEOTIDE SEQUENCE [LARGE SCALE GENOMIC DNA]</scope>
    <source>
        <strain evidence="2 3">DSM 6575</strain>
    </source>
</reference>
<dbReference type="Gene3D" id="3.40.50.300">
    <property type="entry name" value="P-loop containing nucleotide triphosphate hydrolases"/>
    <property type="match status" value="1"/>
</dbReference>
<dbReference type="AlphaFoldDB" id="A0A059KPL6"/>
<dbReference type="InterPro" id="IPR027417">
    <property type="entry name" value="P-loop_NTPase"/>
</dbReference>
<dbReference type="CDD" id="cd00882">
    <property type="entry name" value="Ras_like_GTPase"/>
    <property type="match status" value="1"/>
</dbReference>
<protein>
    <recommendedName>
        <fullName evidence="1">G domain-containing protein</fullName>
    </recommendedName>
</protein>
<proteinExistence type="predicted"/>
<sequence length="510" mass="54509">MKVSLDLDMSAAPGTPPGARADTLALTLVSHTNIGKTTLARTLLGRDVGVVRDATHVTEFADAHPMIEAPDGARLMLWDTPGFGDSVRLVRRMRQSGTPLGWLLSQVWDRWRDRAFWASQQALRNVRDEADVALYLVSAAESPEAAGYVDPEMELLAWTGLPVIVLLNQLGGPDAPERLQAELDRWRTRLQGVAAVRAVLPLDAFSRCWVQELVLLREIEQVLPEARRPLMARLRAAGRQERLARLGRSAQLLAASLARVAAMVQPVEDSGALRGLVRQVGSALGLGRDEETPLARAGRELLARLDGEIRSSTSELLHLHALEGQAGADEILERVGAAFDHQSRVAPAPAAIVGGLVSGALAGLGADLASGGLTLGGGLIAGSVLGALGAAGLAHGLNLVRGRDGSRLLLQDSALEALLTHALLRYLAIAHFGRGRGEWSGHASPAHWRERIEAALQARRALLDEAWSERTDLPATEARLHALIDTLLREVLVALHPAAADELAVSPRSS</sequence>
<dbReference type="Pfam" id="PF11981">
    <property type="entry name" value="DUF3482"/>
    <property type="match status" value="1"/>
</dbReference>
<organism evidence="2 3">
    <name type="scientific">Sphaerotilus natans subsp. natans DSM 6575</name>
    <dbReference type="NCBI Taxonomy" id="1286631"/>
    <lineage>
        <taxon>Bacteria</taxon>
        <taxon>Pseudomonadati</taxon>
        <taxon>Pseudomonadota</taxon>
        <taxon>Betaproteobacteria</taxon>
        <taxon>Burkholderiales</taxon>
        <taxon>Sphaerotilaceae</taxon>
        <taxon>Sphaerotilus</taxon>
    </lineage>
</organism>
<dbReference type="PATRIC" id="fig|1286631.3.peg.1362"/>
<keyword evidence="3" id="KW-1185">Reference proteome</keyword>
<evidence type="ECO:0000313" key="3">
    <source>
        <dbReference type="Proteomes" id="UP000026714"/>
    </source>
</evidence>
<dbReference type="SUPFAM" id="SSF52540">
    <property type="entry name" value="P-loop containing nucleoside triphosphate hydrolases"/>
    <property type="match status" value="1"/>
</dbReference>
<evidence type="ECO:0000313" key="2">
    <source>
        <dbReference type="EMBL" id="KDB53018.1"/>
    </source>
</evidence>
<feature type="domain" description="G" evidence="1">
    <location>
        <begin position="28"/>
        <end position="168"/>
    </location>
</feature>
<accession>A0A059KPL6</accession>
<dbReference type="InterPro" id="IPR006073">
    <property type="entry name" value="GTP-bd"/>
</dbReference>
<name>A0A059KPL6_9BURK</name>
<dbReference type="InterPro" id="IPR021871">
    <property type="entry name" value="DUF3482"/>
</dbReference>
<comment type="caution">
    <text evidence="2">The sequence shown here is derived from an EMBL/GenBank/DDBJ whole genome shotgun (WGS) entry which is preliminary data.</text>
</comment>
<dbReference type="Pfam" id="PF01926">
    <property type="entry name" value="MMR_HSR1"/>
    <property type="match status" value="1"/>
</dbReference>